<dbReference type="Proteomes" id="UP000316291">
    <property type="component" value="Unassembled WGS sequence"/>
</dbReference>
<organism evidence="8 9">
    <name type="scientific">Bradyrhizobium huanghuaihaiense</name>
    <dbReference type="NCBI Taxonomy" id="990078"/>
    <lineage>
        <taxon>Bacteria</taxon>
        <taxon>Pseudomonadati</taxon>
        <taxon>Pseudomonadota</taxon>
        <taxon>Alphaproteobacteria</taxon>
        <taxon>Hyphomicrobiales</taxon>
        <taxon>Nitrobacteraceae</taxon>
        <taxon>Bradyrhizobium</taxon>
    </lineage>
</organism>
<feature type="binding site" evidence="6">
    <location>
        <position position="71"/>
    </location>
    <ligand>
        <name>FMN</name>
        <dbReference type="ChEBI" id="CHEBI:58210"/>
    </ligand>
</feature>
<sequence>MHLYTNRMCRVMTSVLERELHLGLNLHGAGGHTAAWRWPGNSPGAFYDIEHYVRAAKHAERGKLDAVFLADTPALDPAIDKHPPLNGIEPTITLASIARETKFVGLIGSASTTYNEPYNLARRFQSLDVVSGGRAAWNAVTTSNVYTARSFGGDELSRDDRYRRAEEFVEAVRTLWHGWGEGAIILDQAAGRFGDPSRLRTTRHAGEFFDISGPLTHPGSRQGQPVIFQAGGSDQGLQFAARSADAVFSSTGDLEIALREADRLRSFASQHGRRAPLVLPGIVTFVGGTEEEAIKRKAELDDLINFDVALDALASRFGFPAERLKINEPIDLSLLPGHADAAFSIGQHRTVEALVRSGKTVRQIIVEAPAYGHRVLVGSPEQIAACFEEWFRAGAIDGFNVIPDVLSDGTPAFVDHVVPVLQRRGLFRSDYRGETLREHLGIPLQGERTDQVSAA</sequence>
<evidence type="ECO:0000313" key="9">
    <source>
        <dbReference type="Proteomes" id="UP000316291"/>
    </source>
</evidence>
<dbReference type="AlphaFoldDB" id="A0A562QX78"/>
<dbReference type="InterPro" id="IPR051260">
    <property type="entry name" value="Diverse_substr_monoxygenases"/>
</dbReference>
<dbReference type="NCBIfam" id="TIGR03860">
    <property type="entry name" value="FMN_nitrolo"/>
    <property type="match status" value="1"/>
</dbReference>
<proteinExistence type="inferred from homology"/>
<dbReference type="PIRSF" id="PIRSF000337">
    <property type="entry name" value="NTA_MOA"/>
    <property type="match status" value="1"/>
</dbReference>
<dbReference type="PANTHER" id="PTHR30011">
    <property type="entry name" value="ALKANESULFONATE MONOOXYGENASE-RELATED"/>
    <property type="match status" value="1"/>
</dbReference>
<dbReference type="InterPro" id="IPR011251">
    <property type="entry name" value="Luciferase-like_dom"/>
</dbReference>
<feature type="binding site" evidence="6">
    <location>
        <position position="162"/>
    </location>
    <ligand>
        <name>FMN</name>
        <dbReference type="ChEBI" id="CHEBI:58210"/>
    </ligand>
</feature>
<name>A0A562QX78_9BRAD</name>
<dbReference type="SUPFAM" id="SSF51679">
    <property type="entry name" value="Bacterial luciferase-like"/>
    <property type="match status" value="1"/>
</dbReference>
<dbReference type="OrthoDB" id="9779442at2"/>
<dbReference type="PANTHER" id="PTHR30011:SF16">
    <property type="entry name" value="C2H2 FINGER DOMAIN TRANSCRIPTION FACTOR (EUROFUNG)-RELATED"/>
    <property type="match status" value="1"/>
</dbReference>
<evidence type="ECO:0000256" key="2">
    <source>
        <dbReference type="ARBA" id="ARBA00022643"/>
    </source>
</evidence>
<comment type="similarity">
    <text evidence="5">Belongs to the NtaA/SnaA/DszA monooxygenase family.</text>
</comment>
<evidence type="ECO:0000313" key="8">
    <source>
        <dbReference type="EMBL" id="TWI61402.1"/>
    </source>
</evidence>
<dbReference type="GO" id="GO:0004497">
    <property type="term" value="F:monooxygenase activity"/>
    <property type="evidence" value="ECO:0007669"/>
    <property type="project" value="UniProtKB-KW"/>
</dbReference>
<gene>
    <name evidence="8" type="ORF">IQ16_07090</name>
</gene>
<keyword evidence="9" id="KW-1185">Reference proteome</keyword>
<dbReference type="GO" id="GO:0016705">
    <property type="term" value="F:oxidoreductase activity, acting on paired donors, with incorporation or reduction of molecular oxygen"/>
    <property type="evidence" value="ECO:0007669"/>
    <property type="project" value="InterPro"/>
</dbReference>
<evidence type="ECO:0000259" key="7">
    <source>
        <dbReference type="Pfam" id="PF00296"/>
    </source>
</evidence>
<protein>
    <submittedName>
        <fullName evidence="8">FMN-dependent oxidoreductase (Nitrilotriacetate monooxygenase family)</fullName>
    </submittedName>
</protein>
<comment type="caution">
    <text evidence="8">The sequence shown here is derived from an EMBL/GenBank/DDBJ whole genome shotgun (WGS) entry which is preliminary data.</text>
</comment>
<evidence type="ECO:0000256" key="5">
    <source>
        <dbReference type="ARBA" id="ARBA00033748"/>
    </source>
</evidence>
<feature type="domain" description="Luciferase-like" evidence="7">
    <location>
        <begin position="45"/>
        <end position="395"/>
    </location>
</feature>
<accession>A0A562QX78</accession>
<keyword evidence="1 6" id="KW-0285">Flavoprotein</keyword>
<dbReference type="InterPro" id="IPR016215">
    <property type="entry name" value="NTA_MOA"/>
</dbReference>
<dbReference type="EMBL" id="VLLA01000025">
    <property type="protein sequence ID" value="TWI61402.1"/>
    <property type="molecule type" value="Genomic_DNA"/>
</dbReference>
<evidence type="ECO:0000256" key="4">
    <source>
        <dbReference type="ARBA" id="ARBA00023033"/>
    </source>
</evidence>
<dbReference type="InterPro" id="IPR036661">
    <property type="entry name" value="Luciferase-like_sf"/>
</dbReference>
<feature type="binding site" evidence="6">
    <location>
        <position position="233"/>
    </location>
    <ligand>
        <name>FMN</name>
        <dbReference type="ChEBI" id="CHEBI:58210"/>
    </ligand>
</feature>
<evidence type="ECO:0000256" key="1">
    <source>
        <dbReference type="ARBA" id="ARBA00022630"/>
    </source>
</evidence>
<dbReference type="CDD" id="cd01095">
    <property type="entry name" value="Nitrilotriacetate_monoxgenase"/>
    <property type="match status" value="1"/>
</dbReference>
<dbReference type="Pfam" id="PF00296">
    <property type="entry name" value="Bac_luciferase"/>
    <property type="match status" value="1"/>
</dbReference>
<keyword evidence="2 6" id="KW-0288">FMN</keyword>
<dbReference type="Gene3D" id="3.20.20.30">
    <property type="entry name" value="Luciferase-like domain"/>
    <property type="match status" value="1"/>
</dbReference>
<keyword evidence="4 8" id="KW-0503">Monooxygenase</keyword>
<evidence type="ECO:0000256" key="6">
    <source>
        <dbReference type="PIRSR" id="PIRSR000337-1"/>
    </source>
</evidence>
<reference evidence="8 9" key="1">
    <citation type="journal article" date="2015" name="Stand. Genomic Sci.">
        <title>Genomic Encyclopedia of Bacterial and Archaeal Type Strains, Phase III: the genomes of soil and plant-associated and newly described type strains.</title>
        <authorList>
            <person name="Whitman W.B."/>
            <person name="Woyke T."/>
            <person name="Klenk H.P."/>
            <person name="Zhou Y."/>
            <person name="Lilburn T.G."/>
            <person name="Beck B.J."/>
            <person name="De Vos P."/>
            <person name="Vandamme P."/>
            <person name="Eisen J.A."/>
            <person name="Garrity G."/>
            <person name="Hugenholtz P."/>
            <person name="Kyrpides N.C."/>
        </authorList>
    </citation>
    <scope>NUCLEOTIDE SEQUENCE [LARGE SCALE GENOMIC DNA]</scope>
    <source>
        <strain evidence="8 9">CGMCC 1.10948</strain>
    </source>
</reference>
<keyword evidence="3" id="KW-0560">Oxidoreductase</keyword>
<evidence type="ECO:0000256" key="3">
    <source>
        <dbReference type="ARBA" id="ARBA00023002"/>
    </source>
</evidence>